<accession>A0A559M810</accession>
<dbReference type="InterPro" id="IPR000477">
    <property type="entry name" value="RT_dom"/>
</dbReference>
<dbReference type="PANTHER" id="PTHR33481:SF1">
    <property type="entry name" value="ENDONUCLEASE_EXONUCLEASE_PHOSPHATASE DOMAIN-CONTAINING PROTEIN-RELATED"/>
    <property type="match status" value="1"/>
</dbReference>
<keyword evidence="5" id="KW-1185">Reference proteome</keyword>
<feature type="domain" description="Reverse transcriptase" evidence="2">
    <location>
        <begin position="1"/>
        <end position="103"/>
    </location>
</feature>
<evidence type="ECO:0000313" key="4">
    <source>
        <dbReference type="EMBL" id="TVY89104.1"/>
    </source>
</evidence>
<dbReference type="PROSITE" id="PS50878">
    <property type="entry name" value="RT_POL"/>
    <property type="match status" value="1"/>
</dbReference>
<protein>
    <recommendedName>
        <fullName evidence="6">RNase H type-1 domain-containing protein</fullName>
    </recommendedName>
</protein>
<dbReference type="Gene3D" id="3.30.420.10">
    <property type="entry name" value="Ribonuclease H-like superfamily/Ribonuclease H"/>
    <property type="match status" value="1"/>
</dbReference>
<reference evidence="4 5" key="1">
    <citation type="submission" date="2018-05" db="EMBL/GenBank/DDBJ databases">
        <title>Genome sequencing and assembly of the regulated plant pathogen Lachnellula willkommii and related sister species for the development of diagnostic species identification markers.</title>
        <authorList>
            <person name="Giroux E."/>
            <person name="Bilodeau G."/>
        </authorList>
    </citation>
    <scope>NUCLEOTIDE SEQUENCE [LARGE SCALE GENOMIC DNA]</scope>
    <source>
        <strain evidence="4 5">CBS 172.35</strain>
    </source>
</reference>
<dbReference type="EMBL" id="QGML01001409">
    <property type="protein sequence ID" value="TVY89104.1"/>
    <property type="molecule type" value="Genomic_DNA"/>
</dbReference>
<dbReference type="SUPFAM" id="SSF53098">
    <property type="entry name" value="Ribonuclease H-like"/>
    <property type="match status" value="1"/>
</dbReference>
<evidence type="ECO:0000259" key="3">
    <source>
        <dbReference type="PROSITE" id="PS50879"/>
    </source>
</evidence>
<dbReference type="AlphaFoldDB" id="A0A559M810"/>
<evidence type="ECO:0008006" key="6">
    <source>
        <dbReference type="Google" id="ProtNLM"/>
    </source>
</evidence>
<comment type="caution">
    <text evidence="4">The sequence shown here is derived from an EMBL/GenBank/DDBJ whole genome shotgun (WGS) entry which is preliminary data.</text>
</comment>
<dbReference type="InterPro" id="IPR036397">
    <property type="entry name" value="RNaseH_sf"/>
</dbReference>
<dbReference type="InterPro" id="IPR012337">
    <property type="entry name" value="RNaseH-like_sf"/>
</dbReference>
<proteinExistence type="predicted"/>
<evidence type="ECO:0000256" key="1">
    <source>
        <dbReference type="SAM" id="MobiDB-lite"/>
    </source>
</evidence>
<dbReference type="CDD" id="cd09276">
    <property type="entry name" value="Rnase_HI_RT_non_LTR"/>
    <property type="match status" value="1"/>
</dbReference>
<dbReference type="GO" id="GO:0004523">
    <property type="term" value="F:RNA-DNA hybrid ribonuclease activity"/>
    <property type="evidence" value="ECO:0007669"/>
    <property type="project" value="InterPro"/>
</dbReference>
<evidence type="ECO:0000259" key="2">
    <source>
        <dbReference type="PROSITE" id="PS50878"/>
    </source>
</evidence>
<dbReference type="GO" id="GO:0003676">
    <property type="term" value="F:nucleic acid binding"/>
    <property type="evidence" value="ECO:0007669"/>
    <property type="project" value="InterPro"/>
</dbReference>
<name>A0A559M810_9HELO</name>
<dbReference type="InterPro" id="IPR002156">
    <property type="entry name" value="RNaseH_domain"/>
</dbReference>
<evidence type="ECO:0000313" key="5">
    <source>
        <dbReference type="Proteomes" id="UP000315522"/>
    </source>
</evidence>
<sequence>MLNIAPLFKLGEPVRRFGYADDIALLAVSTSLQTNCTLLQKDLQEALDWGIAEGVTFDPKKSELIHFTRSPQDPPPATSPQVSAGTHTIQESTDPLRWLGVYFDRKLSFKHHVRILSAKALGVGKPLRSLGKTTRGVPPIFLQRAVTACVLKKCYFAAETWWPGRARAIHKAGSTKQVSNGVYPHIRLLEKVVHICARAILPVYRTTQVPALYRESRLRPPEIELDLLSQSFAARTARLDWLHPLRARVAEILRKQRPNTRLARLVLALPKTETVNPIQYAPWTVRESRDKTSIRICGPQGRTKEKAAEGFTNFLPTIPTRDIQVFSDGSKNEATDGMAGGGAVLHQHGEKFARKAFSLGPHAEVFDAEAAAALCGAKMGLNSPQSECATDMWVFLDNLEVAMRLLAPSEGSSQSIFTEFCEIARKWPLRPRKEHLLPGAVRVRWVPGHLSIDGNEEADLAAKEGATLPSPPNAICTLASLKRIPQTSAKQALIQYWAAKAPVNYTELMIGYSVSTDELLASRAALGHILAARLQHGDFAAYHNRFNHDGATIYCSCGRPKSPLHFYFCRKSTVRKLTPRMATSDAIPWLLGSPKGTAALLKWITNSRYFLDTCRLHDRECYGPQYRKYGSQKCHTNP</sequence>
<dbReference type="Proteomes" id="UP000315522">
    <property type="component" value="Unassembled WGS sequence"/>
</dbReference>
<feature type="domain" description="RNase H type-1" evidence="3">
    <location>
        <begin position="319"/>
        <end position="467"/>
    </location>
</feature>
<gene>
    <name evidence="4" type="ORF">LAWI1_G004647</name>
</gene>
<feature type="region of interest" description="Disordered" evidence="1">
    <location>
        <begin position="66"/>
        <end position="86"/>
    </location>
</feature>
<dbReference type="PROSITE" id="PS50879">
    <property type="entry name" value="RNASE_H_1"/>
    <property type="match status" value="1"/>
</dbReference>
<dbReference type="PANTHER" id="PTHR33481">
    <property type="entry name" value="REVERSE TRANSCRIPTASE"/>
    <property type="match status" value="1"/>
</dbReference>
<organism evidence="4 5">
    <name type="scientific">Lachnellula willkommii</name>
    <dbReference type="NCBI Taxonomy" id="215461"/>
    <lineage>
        <taxon>Eukaryota</taxon>
        <taxon>Fungi</taxon>
        <taxon>Dikarya</taxon>
        <taxon>Ascomycota</taxon>
        <taxon>Pezizomycotina</taxon>
        <taxon>Leotiomycetes</taxon>
        <taxon>Helotiales</taxon>
        <taxon>Lachnaceae</taxon>
        <taxon>Lachnellula</taxon>
    </lineage>
</organism>